<dbReference type="STRING" id="230819.A0A5C3KIJ0"/>
<dbReference type="PANTHER" id="PTHR46467">
    <property type="entry name" value="TETHER CONTAINING UBX DOMAIN FOR GLUT4"/>
    <property type="match status" value="1"/>
</dbReference>
<dbReference type="Proteomes" id="UP000307440">
    <property type="component" value="Unassembled WGS sequence"/>
</dbReference>
<organism evidence="3 4">
    <name type="scientific">Coprinopsis marcescibilis</name>
    <name type="common">Agaric fungus</name>
    <name type="synonym">Psathyrella marcescibilis</name>
    <dbReference type="NCBI Taxonomy" id="230819"/>
    <lineage>
        <taxon>Eukaryota</taxon>
        <taxon>Fungi</taxon>
        <taxon>Dikarya</taxon>
        <taxon>Basidiomycota</taxon>
        <taxon>Agaricomycotina</taxon>
        <taxon>Agaricomycetes</taxon>
        <taxon>Agaricomycetidae</taxon>
        <taxon>Agaricales</taxon>
        <taxon>Agaricineae</taxon>
        <taxon>Psathyrellaceae</taxon>
        <taxon>Coprinopsis</taxon>
    </lineage>
</organism>
<feature type="domain" description="UBX" evidence="2">
    <location>
        <begin position="99"/>
        <end position="182"/>
    </location>
</feature>
<evidence type="ECO:0000259" key="2">
    <source>
        <dbReference type="PROSITE" id="PS50033"/>
    </source>
</evidence>
<dbReference type="GO" id="GO:0006886">
    <property type="term" value="P:intracellular protein transport"/>
    <property type="evidence" value="ECO:0007669"/>
    <property type="project" value="TreeGrafter"/>
</dbReference>
<dbReference type="PROSITE" id="PS50033">
    <property type="entry name" value="UBX"/>
    <property type="match status" value="1"/>
</dbReference>
<dbReference type="GO" id="GO:0005737">
    <property type="term" value="C:cytoplasm"/>
    <property type="evidence" value="ECO:0007669"/>
    <property type="project" value="TreeGrafter"/>
</dbReference>
<dbReference type="Gene3D" id="3.10.20.90">
    <property type="entry name" value="Phosphatidylinositol 3-kinase Catalytic Subunit, Chain A, domain 1"/>
    <property type="match status" value="1"/>
</dbReference>
<dbReference type="Pfam" id="PF00789">
    <property type="entry name" value="UBX"/>
    <property type="match status" value="1"/>
</dbReference>
<dbReference type="CDD" id="cd16118">
    <property type="entry name" value="UBX2_UBXN9"/>
    <property type="match status" value="1"/>
</dbReference>
<evidence type="ECO:0000313" key="3">
    <source>
        <dbReference type="EMBL" id="TFK19697.1"/>
    </source>
</evidence>
<gene>
    <name evidence="3" type="ORF">FA15DRAFT_674209</name>
</gene>
<feature type="compositionally biased region" description="Polar residues" evidence="1">
    <location>
        <begin position="229"/>
        <end position="240"/>
    </location>
</feature>
<dbReference type="GO" id="GO:0012506">
    <property type="term" value="C:vesicle membrane"/>
    <property type="evidence" value="ECO:0007669"/>
    <property type="project" value="TreeGrafter"/>
</dbReference>
<dbReference type="OrthoDB" id="440781at2759"/>
<dbReference type="EMBL" id="ML210329">
    <property type="protein sequence ID" value="TFK19697.1"/>
    <property type="molecule type" value="Genomic_DNA"/>
</dbReference>
<dbReference type="SMART" id="SM00166">
    <property type="entry name" value="UBX"/>
    <property type="match status" value="1"/>
</dbReference>
<dbReference type="SUPFAM" id="SSF54236">
    <property type="entry name" value="Ubiquitin-like"/>
    <property type="match status" value="1"/>
</dbReference>
<feature type="region of interest" description="Disordered" evidence="1">
    <location>
        <begin position="213"/>
        <end position="254"/>
    </location>
</feature>
<evidence type="ECO:0000256" key="1">
    <source>
        <dbReference type="SAM" id="MobiDB-lite"/>
    </source>
</evidence>
<sequence>MASTVTSSSSSSVPPSGEAASPPVAATSESSALPADFKVYAPTVIAAQPLPSLSDDYFTPSSSELKVAQATLAARTSNLVNAPLQVRARREEAAKVKRDRWPTTTIRIRFSDRMQLEKVFPSTDKIRSVYAFVRGCLRDDVKPIKFILYQSPPKRDLKVSDPLVRDLTLYDLQLAPASVLLLRFEDESLNGTTVPAPLLQEIIGQAVELPVPKPAEPQVQAEPAKHGPLQSSAAKPSGSSGEKKIPKWMKLGKK</sequence>
<dbReference type="AlphaFoldDB" id="A0A5C3KIJ0"/>
<feature type="compositionally biased region" description="Low complexity" evidence="1">
    <location>
        <begin position="1"/>
        <end position="26"/>
    </location>
</feature>
<feature type="region of interest" description="Disordered" evidence="1">
    <location>
        <begin position="1"/>
        <end position="28"/>
    </location>
</feature>
<dbReference type="InterPro" id="IPR029071">
    <property type="entry name" value="Ubiquitin-like_domsf"/>
</dbReference>
<protein>
    <recommendedName>
        <fullName evidence="2">UBX domain-containing protein</fullName>
    </recommendedName>
</protein>
<dbReference type="PANTHER" id="PTHR46467:SF1">
    <property type="entry name" value="TETHER CONTAINING UBX DOMAIN FOR GLUT4"/>
    <property type="match status" value="1"/>
</dbReference>
<proteinExistence type="predicted"/>
<evidence type="ECO:0000313" key="4">
    <source>
        <dbReference type="Proteomes" id="UP000307440"/>
    </source>
</evidence>
<name>A0A5C3KIJ0_COPMA</name>
<keyword evidence="4" id="KW-1185">Reference proteome</keyword>
<dbReference type="InterPro" id="IPR001012">
    <property type="entry name" value="UBX_dom"/>
</dbReference>
<dbReference type="GO" id="GO:0005634">
    <property type="term" value="C:nucleus"/>
    <property type="evidence" value="ECO:0007669"/>
    <property type="project" value="TreeGrafter"/>
</dbReference>
<reference evidence="3 4" key="1">
    <citation type="journal article" date="2019" name="Nat. Ecol. Evol.">
        <title>Megaphylogeny resolves global patterns of mushroom evolution.</title>
        <authorList>
            <person name="Varga T."/>
            <person name="Krizsan K."/>
            <person name="Foldi C."/>
            <person name="Dima B."/>
            <person name="Sanchez-Garcia M."/>
            <person name="Sanchez-Ramirez S."/>
            <person name="Szollosi G.J."/>
            <person name="Szarkandi J.G."/>
            <person name="Papp V."/>
            <person name="Albert L."/>
            <person name="Andreopoulos W."/>
            <person name="Angelini C."/>
            <person name="Antonin V."/>
            <person name="Barry K.W."/>
            <person name="Bougher N.L."/>
            <person name="Buchanan P."/>
            <person name="Buyck B."/>
            <person name="Bense V."/>
            <person name="Catcheside P."/>
            <person name="Chovatia M."/>
            <person name="Cooper J."/>
            <person name="Damon W."/>
            <person name="Desjardin D."/>
            <person name="Finy P."/>
            <person name="Geml J."/>
            <person name="Haridas S."/>
            <person name="Hughes K."/>
            <person name="Justo A."/>
            <person name="Karasinski D."/>
            <person name="Kautmanova I."/>
            <person name="Kiss B."/>
            <person name="Kocsube S."/>
            <person name="Kotiranta H."/>
            <person name="LaButti K.M."/>
            <person name="Lechner B.E."/>
            <person name="Liimatainen K."/>
            <person name="Lipzen A."/>
            <person name="Lukacs Z."/>
            <person name="Mihaltcheva S."/>
            <person name="Morgado L.N."/>
            <person name="Niskanen T."/>
            <person name="Noordeloos M.E."/>
            <person name="Ohm R.A."/>
            <person name="Ortiz-Santana B."/>
            <person name="Ovrebo C."/>
            <person name="Racz N."/>
            <person name="Riley R."/>
            <person name="Savchenko A."/>
            <person name="Shiryaev A."/>
            <person name="Soop K."/>
            <person name="Spirin V."/>
            <person name="Szebenyi C."/>
            <person name="Tomsovsky M."/>
            <person name="Tulloss R.E."/>
            <person name="Uehling J."/>
            <person name="Grigoriev I.V."/>
            <person name="Vagvolgyi C."/>
            <person name="Papp T."/>
            <person name="Martin F.M."/>
            <person name="Miettinen O."/>
            <person name="Hibbett D.S."/>
            <person name="Nagy L.G."/>
        </authorList>
    </citation>
    <scope>NUCLEOTIDE SEQUENCE [LARGE SCALE GENOMIC DNA]</scope>
    <source>
        <strain evidence="3 4">CBS 121175</strain>
    </source>
</reference>
<accession>A0A5C3KIJ0</accession>